<feature type="transmembrane region" description="Helical" evidence="1">
    <location>
        <begin position="7"/>
        <end position="26"/>
    </location>
</feature>
<feature type="domain" description="Secretion system C-terminal sorting" evidence="2">
    <location>
        <begin position="675"/>
        <end position="748"/>
    </location>
</feature>
<keyword evidence="1" id="KW-0472">Membrane</keyword>
<dbReference type="EMBL" id="MFYX01000051">
    <property type="protein sequence ID" value="OGK05663.1"/>
    <property type="molecule type" value="Genomic_DNA"/>
</dbReference>
<protein>
    <recommendedName>
        <fullName evidence="2">Secretion system C-terminal sorting domain-containing protein</fullName>
    </recommendedName>
</protein>
<dbReference type="InterPro" id="IPR026444">
    <property type="entry name" value="Secre_tail"/>
</dbReference>
<evidence type="ECO:0000313" key="3">
    <source>
        <dbReference type="EMBL" id="OGK05663.1"/>
    </source>
</evidence>
<dbReference type="NCBIfam" id="TIGR04183">
    <property type="entry name" value="Por_Secre_tail"/>
    <property type="match status" value="1"/>
</dbReference>
<name>A0A1F7FGB6_UNCRA</name>
<evidence type="ECO:0000259" key="2">
    <source>
        <dbReference type="Pfam" id="PF18962"/>
    </source>
</evidence>
<keyword evidence="1" id="KW-0812">Transmembrane</keyword>
<evidence type="ECO:0000313" key="4">
    <source>
        <dbReference type="Proteomes" id="UP000179243"/>
    </source>
</evidence>
<reference evidence="3 4" key="1">
    <citation type="journal article" date="2016" name="Nat. Commun.">
        <title>Thousands of microbial genomes shed light on interconnected biogeochemical processes in an aquifer system.</title>
        <authorList>
            <person name="Anantharaman K."/>
            <person name="Brown C.T."/>
            <person name="Hug L.A."/>
            <person name="Sharon I."/>
            <person name="Castelle C.J."/>
            <person name="Probst A.J."/>
            <person name="Thomas B.C."/>
            <person name="Singh A."/>
            <person name="Wilkins M.J."/>
            <person name="Karaoz U."/>
            <person name="Brodie E.L."/>
            <person name="Williams K.H."/>
            <person name="Hubbard S.S."/>
            <person name="Banfield J.F."/>
        </authorList>
    </citation>
    <scope>NUCLEOTIDE SEQUENCE [LARGE SCALE GENOMIC DNA]</scope>
</reference>
<keyword evidence="1" id="KW-1133">Transmembrane helix</keyword>
<dbReference type="AlphaFoldDB" id="A0A1F7FGB6"/>
<evidence type="ECO:0000256" key="1">
    <source>
        <dbReference type="SAM" id="Phobius"/>
    </source>
</evidence>
<comment type="caution">
    <text evidence="3">The sequence shown here is derived from an EMBL/GenBank/DDBJ whole genome shotgun (WGS) entry which is preliminary data.</text>
</comment>
<gene>
    <name evidence="3" type="ORF">A2519_06160</name>
</gene>
<organism evidence="3 4">
    <name type="scientific">Candidatus Raymondbacteria bacterium RIFOXYD12_FULL_49_13</name>
    <dbReference type="NCBI Taxonomy" id="1817890"/>
    <lineage>
        <taxon>Bacteria</taxon>
        <taxon>Raymondiibacteriota</taxon>
    </lineage>
</organism>
<dbReference type="Proteomes" id="UP000179243">
    <property type="component" value="Unassembled WGS sequence"/>
</dbReference>
<accession>A0A1F7FGB6</accession>
<proteinExistence type="predicted"/>
<sequence>MLSRISVLVIFYAVSVFSVVYSPWIISENVPDWSGNWESFKNYHTLVGKTKQDLAIGIFDIMASKDLGILRVAGIGEPSINSSISTDRWPYKLSRDPVKTVNIFGWGYCANEGDNMSAAMHQAGVGMGIGRQWPGHGIMEVFYDGAPHYFDLDLRGYVTRPDGVVASSGEVWGHPEWVQNGDYACSIDDGIIRTWGANHPADTVYEHRLWECGHTMDFVLRMGETFTRYWRADSTRYYNDNKAYFQEWSDVGAHILSTSYTGPKEYGMLATGKPGALCNGNNYIYPGMGILKYQPNLNALYEDYEDGVYLDSNVSHVSDGIEVSNNASGFVMFDLFTPYIICGKNGTTLSDLQNKVNMTQGAVANITITGNANVKVSRNNGHTWKILGTSVTGTQAFDFTEFVYGFYQYIIKVELMNGAKLTEYNTSTIVSVAPVSLPTISGATQMQYRTGDRFGFHTKIMLFNLDLSDTTANLPATISNHNPSSLTGRATGATVLVDPPGNAKVRWLSIGGAFARSSSLQMQVSTDGVNFTPIWISGSWVGTCPSNDCHWVFEYDTSVVFTTGSAGTTRDWSRAAVINQDPPEKVWVKYMTNVQMIRIYGHYEESNRPVSSSPVKITHSTTSGIVENTFTSNTGYTVNSLSGTCLWDRMEIASALVSDIEKEATLCGIEGSIEVFPNPFNPSTVITLHFNVPVSGAELKIYNVAGNMVDNLSDKHGSTIIWNPKSLPNGVYILRATVSGKQYLKKLVFMK</sequence>
<dbReference type="Pfam" id="PF18962">
    <property type="entry name" value="Por_Secre_tail"/>
    <property type="match status" value="1"/>
</dbReference>